<dbReference type="InterPro" id="IPR013610">
    <property type="entry name" value="ArdC_N"/>
</dbReference>
<sequence>MTALETATDAPSRAAQRKNAANTGEKPRGRSGKKKPRADLYTEVTTKIVKELEAGRFPWAQPWAARGEAATIAAGLPKNASTGRAYSGINILLLWGAAIENGFSGQTWLTFKQARALGGSVMKGERGSMVVYADKFIPKDEQERAAKDGDEASFVPFLKRYTVFNAAQCEGLAEELTAGAKPLPECDAIPRAENLIKATGADFRIGGDKAFYVPSQDFIRVPPQPAFFEQINYYRTCFHELGHWTGHASRLGREFKGRYGSHAYAREELVAELSSAFVCASLSITPTVRHADYLGAWLEVLKEDNRAIFNAASLASKAADFILAFETNAPVGSAAMTERAA</sequence>
<feature type="region of interest" description="Disordered" evidence="1">
    <location>
        <begin position="1"/>
        <end position="37"/>
    </location>
</feature>
<name>A0ABW1L321_9PROT</name>
<dbReference type="EMBL" id="JBHPON010000003">
    <property type="protein sequence ID" value="MFC6037517.1"/>
    <property type="molecule type" value="Genomic_DNA"/>
</dbReference>
<protein>
    <submittedName>
        <fullName evidence="4">ArdC family protein</fullName>
    </submittedName>
</protein>
<gene>
    <name evidence="4" type="ORF">ACFMB1_18325</name>
</gene>
<dbReference type="InterPro" id="IPR017113">
    <property type="entry name" value="Antirestriction_ArdC"/>
</dbReference>
<dbReference type="Pfam" id="PF18818">
    <property type="entry name" value="MPTase-PolyVal"/>
    <property type="match status" value="1"/>
</dbReference>
<evidence type="ECO:0000256" key="1">
    <source>
        <dbReference type="SAM" id="MobiDB-lite"/>
    </source>
</evidence>
<evidence type="ECO:0000259" key="2">
    <source>
        <dbReference type="Pfam" id="PF08401"/>
    </source>
</evidence>
<proteinExistence type="predicted"/>
<dbReference type="InterPro" id="IPR041459">
    <property type="entry name" value="MPTase-PolyVal"/>
</dbReference>
<keyword evidence="5" id="KW-1185">Reference proteome</keyword>
<reference evidence="4 5" key="1">
    <citation type="submission" date="2024-09" db="EMBL/GenBank/DDBJ databases">
        <authorList>
            <person name="Zhang Z.-H."/>
        </authorList>
    </citation>
    <scope>NUCLEOTIDE SEQUENCE [LARGE SCALE GENOMIC DNA]</scope>
    <source>
        <strain evidence="4 5">HHTR114</strain>
    </source>
</reference>
<feature type="domain" description="Polyvalent protein metallopeptidase" evidence="3">
    <location>
        <begin position="191"/>
        <end position="313"/>
    </location>
</feature>
<comment type="caution">
    <text evidence="4">The sequence shown here is derived from an EMBL/GenBank/DDBJ whole genome shotgun (WGS) entry which is preliminary data.</text>
</comment>
<evidence type="ECO:0000313" key="4">
    <source>
        <dbReference type="EMBL" id="MFC6037517.1"/>
    </source>
</evidence>
<dbReference type="PIRSF" id="PIRSF037112">
    <property type="entry name" value="Antirestriction_ArdC"/>
    <property type="match status" value="1"/>
</dbReference>
<dbReference type="Proteomes" id="UP001596116">
    <property type="component" value="Unassembled WGS sequence"/>
</dbReference>
<accession>A0ABW1L321</accession>
<dbReference type="Pfam" id="PF08401">
    <property type="entry name" value="ArdcN"/>
    <property type="match status" value="1"/>
</dbReference>
<organism evidence="4 5">
    <name type="scientific">Hyphococcus aureus</name>
    <dbReference type="NCBI Taxonomy" id="2666033"/>
    <lineage>
        <taxon>Bacteria</taxon>
        <taxon>Pseudomonadati</taxon>
        <taxon>Pseudomonadota</taxon>
        <taxon>Alphaproteobacteria</taxon>
        <taxon>Parvularculales</taxon>
        <taxon>Parvularculaceae</taxon>
        <taxon>Hyphococcus</taxon>
    </lineage>
</organism>
<evidence type="ECO:0000313" key="5">
    <source>
        <dbReference type="Proteomes" id="UP001596116"/>
    </source>
</evidence>
<feature type="domain" description="N-terminal" evidence="2">
    <location>
        <begin position="39"/>
        <end position="164"/>
    </location>
</feature>
<dbReference type="RefSeq" id="WP_379881092.1">
    <property type="nucleotide sequence ID" value="NZ_JBHPON010000003.1"/>
</dbReference>
<evidence type="ECO:0000259" key="3">
    <source>
        <dbReference type="Pfam" id="PF18818"/>
    </source>
</evidence>